<dbReference type="PANTHER" id="PTHR34597:SF1">
    <property type="entry name" value="HEME_HEMOPEXIN TRANSPORTER PROTEIN HUXB"/>
    <property type="match status" value="1"/>
</dbReference>
<dbReference type="InterPro" id="IPR005565">
    <property type="entry name" value="Hemolysn_activator_HlyB_C"/>
</dbReference>
<dbReference type="Proteomes" id="UP000190023">
    <property type="component" value="Unassembled WGS sequence"/>
</dbReference>
<dbReference type="EMBL" id="MUYB01000015">
    <property type="protein sequence ID" value="OOS05203.1"/>
    <property type="molecule type" value="Genomic_DNA"/>
</dbReference>
<comment type="caution">
    <text evidence="7">The sequence shown here is derived from an EMBL/GenBank/DDBJ whole genome shotgun (WGS) entry which is preliminary data.</text>
</comment>
<keyword evidence="8" id="KW-1185">Reference proteome</keyword>
<dbReference type="PANTHER" id="PTHR34597">
    <property type="entry name" value="SLR1661 PROTEIN"/>
    <property type="match status" value="1"/>
</dbReference>
<dbReference type="Pfam" id="PF03865">
    <property type="entry name" value="ShlB"/>
    <property type="match status" value="1"/>
</dbReference>
<evidence type="ECO:0008006" key="9">
    <source>
        <dbReference type="Google" id="ProtNLM"/>
    </source>
</evidence>
<accession>A0A1T0B4T8</accession>
<keyword evidence="3" id="KW-0998">Cell outer membrane</keyword>
<evidence type="ECO:0000256" key="1">
    <source>
        <dbReference type="ARBA" id="ARBA00022452"/>
    </source>
</evidence>
<evidence type="ECO:0000256" key="4">
    <source>
        <dbReference type="SAM" id="MobiDB-lite"/>
    </source>
</evidence>
<reference evidence="7 8" key="1">
    <citation type="submission" date="2017-02" db="EMBL/GenBank/DDBJ databases">
        <title>Draft genome sequence of Haemophilus felis CCUG 31170 type strain.</title>
        <authorList>
            <person name="Engstrom-Jakobsson H."/>
            <person name="Salva-Serra F."/>
            <person name="Thorell K."/>
            <person name="Gonzales-Siles L."/>
            <person name="Karlsson R."/>
            <person name="Boulund F."/>
            <person name="Engstrand L."/>
            <person name="Kristiansson E."/>
            <person name="Moore E."/>
        </authorList>
    </citation>
    <scope>NUCLEOTIDE SEQUENCE [LARGE SCALE GENOMIC DNA]</scope>
    <source>
        <strain evidence="7 8">CCUG 31170</strain>
    </source>
</reference>
<evidence type="ECO:0000256" key="3">
    <source>
        <dbReference type="ARBA" id="ARBA00023237"/>
    </source>
</evidence>
<evidence type="ECO:0000313" key="8">
    <source>
        <dbReference type="Proteomes" id="UP000190023"/>
    </source>
</evidence>
<dbReference type="Gene3D" id="3.10.20.310">
    <property type="entry name" value="membrane protein fhac"/>
    <property type="match status" value="1"/>
</dbReference>
<protein>
    <recommendedName>
        <fullName evidence="9">POTRA domain-containing protein</fullName>
    </recommendedName>
</protein>
<dbReference type="GO" id="GO:0008320">
    <property type="term" value="F:protein transmembrane transporter activity"/>
    <property type="evidence" value="ECO:0007669"/>
    <property type="project" value="TreeGrafter"/>
</dbReference>
<dbReference type="GO" id="GO:0046819">
    <property type="term" value="P:protein secretion by the type V secretion system"/>
    <property type="evidence" value="ECO:0007669"/>
    <property type="project" value="TreeGrafter"/>
</dbReference>
<name>A0A1T0B4T8_9PAST</name>
<dbReference type="STRING" id="123822.B0188_04105"/>
<keyword evidence="1" id="KW-1134">Transmembrane beta strand</keyword>
<keyword evidence="1" id="KW-0472">Membrane</keyword>
<dbReference type="AlphaFoldDB" id="A0A1T0B4T8"/>
<evidence type="ECO:0000259" key="5">
    <source>
        <dbReference type="Pfam" id="PF03865"/>
    </source>
</evidence>
<evidence type="ECO:0000259" key="6">
    <source>
        <dbReference type="Pfam" id="PF08479"/>
    </source>
</evidence>
<dbReference type="GO" id="GO:0098046">
    <property type="term" value="C:type V protein secretion system complex"/>
    <property type="evidence" value="ECO:0007669"/>
    <property type="project" value="TreeGrafter"/>
</dbReference>
<dbReference type="Gene3D" id="2.40.160.50">
    <property type="entry name" value="membrane protein fhac: a member of the omp85/tpsb transporter family"/>
    <property type="match status" value="1"/>
</dbReference>
<dbReference type="InterPro" id="IPR013686">
    <property type="entry name" value="Polypept-transport_assoc_ShlB"/>
</dbReference>
<feature type="region of interest" description="Disordered" evidence="4">
    <location>
        <begin position="23"/>
        <end position="49"/>
    </location>
</feature>
<evidence type="ECO:0000313" key="7">
    <source>
        <dbReference type="EMBL" id="OOS05203.1"/>
    </source>
</evidence>
<organism evidence="7 8">
    <name type="scientific">[Haemophilus] felis</name>
    <dbReference type="NCBI Taxonomy" id="123822"/>
    <lineage>
        <taxon>Bacteria</taxon>
        <taxon>Pseudomonadati</taxon>
        <taxon>Pseudomonadota</taxon>
        <taxon>Gammaproteobacteria</taxon>
        <taxon>Pasteurellales</taxon>
        <taxon>Pasteurellaceae</taxon>
    </lineage>
</organism>
<dbReference type="InterPro" id="IPR051544">
    <property type="entry name" value="TPS_OM_transporter"/>
</dbReference>
<evidence type="ECO:0000256" key="2">
    <source>
        <dbReference type="ARBA" id="ARBA00022692"/>
    </source>
</evidence>
<gene>
    <name evidence="7" type="ORF">B0188_04105</name>
</gene>
<keyword evidence="2" id="KW-0812">Transmembrane</keyword>
<proteinExistence type="predicted"/>
<dbReference type="Pfam" id="PF08479">
    <property type="entry name" value="POTRA_2"/>
    <property type="match status" value="1"/>
</dbReference>
<feature type="domain" description="Polypeptide-transport-associated ShlB-type" evidence="6">
    <location>
        <begin position="60"/>
        <end position="131"/>
    </location>
</feature>
<sequence length="546" mass="60781">MVSTRQPASQPKINSGILNKQIEQPHQQHKIQPSGEIFTPQKQKTTQPTSSTLTFHLSQIKVIEFEGEAVQEDLSSLINPYLNKAVSLSDLHQLTQQITQFYRNNNYLVARAILPPQDIVNQTLYIAVIKGEIGEVTLQNNSKLHSRFVQRLATTTLGEEDYLQKTDLEKLALLLNDLQGIKPQLSLKAGKQRGTTDLHISLADSQRFSAYTLMDNLGNKETGKYRLSAGVRLNNLIGFGDDLKLDVTSSDKGKLKSIRADYAGLIDGYGTKLGAVVSYLDYQLGGEFKDLGAKGNSNSVGVYVQHPSIRLPHLRLNTKLTFNHQTLQDKQTAVAVEQKRKLNTLNLAFNGSWRSISKGTTYFSFATTFGNEHQRTNEAAHYQDGTFKAKKSFTTFNYNLSHEQLLPKSFALNLSLSGQISDKNLDSSQKMLLGGQYAVRGYRSGAASVDEGQLLQAELKHFLPLFQESILTTSLFYDYGRGKYYKNSQALAVEVNNNVVLQSVGVSLSLAAANNYSLTAAIAKPVGKRLDKESKHQFWFTLLKTF</sequence>
<feature type="compositionally biased region" description="Low complexity" evidence="4">
    <location>
        <begin position="39"/>
        <end position="49"/>
    </location>
</feature>
<feature type="domain" description="Haemolysin activator HlyB C-terminal" evidence="5">
    <location>
        <begin position="194"/>
        <end position="490"/>
    </location>
</feature>